<reference evidence="1 3" key="1">
    <citation type="journal article" date="2014" name="Nat. Genet.">
        <title>Genome and transcriptome of the porcine whipworm Trichuris suis.</title>
        <authorList>
            <person name="Jex A.R."/>
            <person name="Nejsum P."/>
            <person name="Schwarz E.M."/>
            <person name="Hu L."/>
            <person name="Young N.D."/>
            <person name="Hall R.S."/>
            <person name="Korhonen P.K."/>
            <person name="Liao S."/>
            <person name="Thamsborg S."/>
            <person name="Xia J."/>
            <person name="Xu P."/>
            <person name="Wang S."/>
            <person name="Scheerlinck J.P."/>
            <person name="Hofmann A."/>
            <person name="Sternberg P.W."/>
            <person name="Wang J."/>
            <person name="Gasser R.B."/>
        </authorList>
    </citation>
    <scope>NUCLEOTIDE SEQUENCE [LARGE SCALE GENOMIC DNA]</scope>
    <source>
        <strain evidence="2">DCEP-RM93F</strain>
        <strain evidence="1">DCEP-RM93M</strain>
    </source>
</reference>
<dbReference type="EMBL" id="KL367477">
    <property type="protein sequence ID" value="KFD72532.1"/>
    <property type="molecule type" value="Genomic_DNA"/>
</dbReference>
<name>A0A085MD20_9BILA</name>
<sequence length="81" mass="8904">MEALLRGSPVSPCADSRASLRLHDFGEITYGASPLKYYAGVTLTVGLFNGLSFKRMDFELFSEHCLQAHDLILTLSSHATQ</sequence>
<dbReference type="AlphaFoldDB" id="A0A085MD20"/>
<evidence type="ECO:0000313" key="2">
    <source>
        <dbReference type="EMBL" id="KFD72532.1"/>
    </source>
</evidence>
<evidence type="ECO:0000313" key="1">
    <source>
        <dbReference type="EMBL" id="KFD55116.1"/>
    </source>
</evidence>
<gene>
    <name evidence="1" type="ORF">M513_04034</name>
    <name evidence="2" type="ORF">M514_04034</name>
</gene>
<keyword evidence="3" id="KW-1185">Reference proteome</keyword>
<dbReference type="Proteomes" id="UP000030758">
    <property type="component" value="Unassembled WGS sequence"/>
</dbReference>
<dbReference type="EMBL" id="KL363202">
    <property type="protein sequence ID" value="KFD55116.1"/>
    <property type="molecule type" value="Genomic_DNA"/>
</dbReference>
<dbReference type="Proteomes" id="UP000030764">
    <property type="component" value="Unassembled WGS sequence"/>
</dbReference>
<protein>
    <submittedName>
        <fullName evidence="1">Uncharacterized protein</fullName>
    </submittedName>
</protein>
<proteinExistence type="predicted"/>
<accession>A0A085MD20</accession>
<evidence type="ECO:0000313" key="3">
    <source>
        <dbReference type="Proteomes" id="UP000030764"/>
    </source>
</evidence>
<organism evidence="1 3">
    <name type="scientific">Trichuris suis</name>
    <name type="common">pig whipworm</name>
    <dbReference type="NCBI Taxonomy" id="68888"/>
    <lineage>
        <taxon>Eukaryota</taxon>
        <taxon>Metazoa</taxon>
        <taxon>Ecdysozoa</taxon>
        <taxon>Nematoda</taxon>
        <taxon>Enoplea</taxon>
        <taxon>Dorylaimia</taxon>
        <taxon>Trichinellida</taxon>
        <taxon>Trichuridae</taxon>
        <taxon>Trichuris</taxon>
    </lineage>
</organism>